<reference evidence="1 2" key="1">
    <citation type="submission" date="2019-10" db="EMBL/GenBank/DDBJ databases">
        <title>Pseudoalteromonas rubra S4059.</title>
        <authorList>
            <person name="Paulsen S."/>
            <person name="Wang X."/>
        </authorList>
    </citation>
    <scope>NUCLEOTIDE SEQUENCE [LARGE SCALE GENOMIC DNA]</scope>
    <source>
        <strain evidence="1 2">S4059</strain>
    </source>
</reference>
<dbReference type="Proteomes" id="UP000305729">
    <property type="component" value="Chromosome 2"/>
</dbReference>
<evidence type="ECO:0000313" key="2">
    <source>
        <dbReference type="Proteomes" id="UP000305729"/>
    </source>
</evidence>
<evidence type="ECO:0008006" key="3">
    <source>
        <dbReference type="Google" id="ProtNLM"/>
    </source>
</evidence>
<dbReference type="AlphaFoldDB" id="A0A5S3V202"/>
<sequence length="187" mass="20982">MPNEKIRSIKQNTWLHAGGGPSAGGVCYGMCNYIESKDGPWFQANNYANAVKKARDFTAITAMMNFAKSQQVRNSPFHISDGIENGELAFNRLYRMTIWVGKTSVPKPKRARNHELIVCTGSNHDEIVYFDPNFGFFHPSEAGKNNREALEYCIARMYADNNSDVDLFGYTNIRALNKKSPQGYPAG</sequence>
<name>A0A5S3V202_9GAMM</name>
<organism evidence="1 2">
    <name type="scientific">Pseudoalteromonas rubra</name>
    <dbReference type="NCBI Taxonomy" id="43658"/>
    <lineage>
        <taxon>Bacteria</taxon>
        <taxon>Pseudomonadati</taxon>
        <taxon>Pseudomonadota</taxon>
        <taxon>Gammaproteobacteria</taxon>
        <taxon>Alteromonadales</taxon>
        <taxon>Pseudoalteromonadaceae</taxon>
        <taxon>Pseudoalteromonas</taxon>
    </lineage>
</organism>
<dbReference type="EMBL" id="CP045430">
    <property type="protein sequence ID" value="QPB85885.1"/>
    <property type="molecule type" value="Genomic_DNA"/>
</dbReference>
<accession>A0A5S3V202</accession>
<dbReference type="RefSeq" id="WP_138537127.1">
    <property type="nucleotide sequence ID" value="NZ_CP045430.1"/>
</dbReference>
<gene>
    <name evidence="1" type="ORF">CWC22_023065</name>
</gene>
<evidence type="ECO:0000313" key="1">
    <source>
        <dbReference type="EMBL" id="QPB85885.1"/>
    </source>
</evidence>
<proteinExistence type="predicted"/>
<protein>
    <recommendedName>
        <fullName evidence="3">Peptidase C58 YopT-type domain-containing protein</fullName>
    </recommendedName>
</protein>